<dbReference type="InterPro" id="IPR004960">
    <property type="entry name" value="LipA_acyltrans"/>
</dbReference>
<protein>
    <submittedName>
        <fullName evidence="8">Lauroyl/myristoyl acyltransferase</fullName>
    </submittedName>
</protein>
<dbReference type="PANTHER" id="PTHR30606">
    <property type="entry name" value="LIPID A BIOSYNTHESIS LAUROYL ACYLTRANSFERASE"/>
    <property type="match status" value="1"/>
</dbReference>
<evidence type="ECO:0000313" key="8">
    <source>
        <dbReference type="EMBL" id="AXV06368.1"/>
    </source>
</evidence>
<organism evidence="8 9">
    <name type="scientific">Euzebya pacifica</name>
    <dbReference type="NCBI Taxonomy" id="1608957"/>
    <lineage>
        <taxon>Bacteria</taxon>
        <taxon>Bacillati</taxon>
        <taxon>Actinomycetota</taxon>
        <taxon>Nitriliruptoria</taxon>
        <taxon>Euzebyales</taxon>
    </lineage>
</organism>
<dbReference type="EMBL" id="CP031165">
    <property type="protein sequence ID" value="AXV06368.1"/>
    <property type="molecule type" value="Genomic_DNA"/>
</dbReference>
<keyword evidence="4 8" id="KW-0808">Transferase</keyword>
<evidence type="ECO:0000313" key="9">
    <source>
        <dbReference type="Proteomes" id="UP000264006"/>
    </source>
</evidence>
<feature type="compositionally biased region" description="Pro residues" evidence="7">
    <location>
        <begin position="13"/>
        <end position="22"/>
    </location>
</feature>
<keyword evidence="9" id="KW-1185">Reference proteome</keyword>
<evidence type="ECO:0000256" key="5">
    <source>
        <dbReference type="ARBA" id="ARBA00023136"/>
    </source>
</evidence>
<keyword evidence="6 8" id="KW-0012">Acyltransferase</keyword>
<dbReference type="GO" id="GO:0016746">
    <property type="term" value="F:acyltransferase activity"/>
    <property type="evidence" value="ECO:0007669"/>
    <property type="project" value="UniProtKB-KW"/>
</dbReference>
<evidence type="ECO:0000256" key="6">
    <source>
        <dbReference type="ARBA" id="ARBA00023315"/>
    </source>
</evidence>
<name>A0A346XVX1_9ACTN</name>
<proteinExistence type="predicted"/>
<dbReference type="RefSeq" id="WP_114591035.1">
    <property type="nucleotide sequence ID" value="NZ_CP031165.1"/>
</dbReference>
<dbReference type="GO" id="GO:0009247">
    <property type="term" value="P:glycolipid biosynthetic process"/>
    <property type="evidence" value="ECO:0007669"/>
    <property type="project" value="UniProtKB-ARBA"/>
</dbReference>
<dbReference type="NCBIfam" id="NF005919">
    <property type="entry name" value="PRK07920.1"/>
    <property type="match status" value="1"/>
</dbReference>
<keyword evidence="3" id="KW-0997">Cell inner membrane</keyword>
<dbReference type="KEGG" id="euz:DVS28_a1677"/>
<feature type="region of interest" description="Disordered" evidence="7">
    <location>
        <begin position="1"/>
        <end position="65"/>
    </location>
</feature>
<evidence type="ECO:0000256" key="2">
    <source>
        <dbReference type="ARBA" id="ARBA00022475"/>
    </source>
</evidence>
<evidence type="ECO:0000256" key="1">
    <source>
        <dbReference type="ARBA" id="ARBA00004533"/>
    </source>
</evidence>
<dbReference type="AlphaFoldDB" id="A0A346XVX1"/>
<evidence type="ECO:0000256" key="4">
    <source>
        <dbReference type="ARBA" id="ARBA00022679"/>
    </source>
</evidence>
<dbReference type="GO" id="GO:0005886">
    <property type="term" value="C:plasma membrane"/>
    <property type="evidence" value="ECO:0007669"/>
    <property type="project" value="UniProtKB-SubCell"/>
</dbReference>
<keyword evidence="5" id="KW-0472">Membrane</keyword>
<keyword evidence="2" id="KW-1003">Cell membrane</keyword>
<dbReference type="CDD" id="cd07984">
    <property type="entry name" value="LPLAT_LABLAT-like"/>
    <property type="match status" value="1"/>
</dbReference>
<gene>
    <name evidence="8" type="ORF">DVS28_a1677</name>
</gene>
<dbReference type="PANTHER" id="PTHR30606:SF10">
    <property type="entry name" value="PHOSPHATIDYLINOSITOL MANNOSIDE ACYLTRANSFERASE"/>
    <property type="match status" value="1"/>
</dbReference>
<reference evidence="8 9" key="1">
    <citation type="submission" date="2018-09" db="EMBL/GenBank/DDBJ databases">
        <title>Complete genome sequence of Euzebya sp. DY32-46 isolated from seawater of Pacific Ocean.</title>
        <authorList>
            <person name="Xu L."/>
            <person name="Wu Y.-H."/>
            <person name="Xu X.-W."/>
        </authorList>
    </citation>
    <scope>NUCLEOTIDE SEQUENCE [LARGE SCALE GENOMIC DNA]</scope>
    <source>
        <strain evidence="8 9">DY32-46</strain>
    </source>
</reference>
<comment type="subcellular location">
    <subcellularLocation>
        <location evidence="1">Cell inner membrane</location>
    </subcellularLocation>
</comment>
<dbReference type="Proteomes" id="UP000264006">
    <property type="component" value="Chromosome"/>
</dbReference>
<evidence type="ECO:0000256" key="7">
    <source>
        <dbReference type="SAM" id="MobiDB-lite"/>
    </source>
</evidence>
<accession>A0A346XVX1</accession>
<evidence type="ECO:0000256" key="3">
    <source>
        <dbReference type="ARBA" id="ARBA00022519"/>
    </source>
</evidence>
<dbReference type="Pfam" id="PF03279">
    <property type="entry name" value="Lip_A_acyltrans"/>
    <property type="match status" value="1"/>
</dbReference>
<dbReference type="OrthoDB" id="9803456at2"/>
<sequence>MADLEQHAGDPTPMVPGLPPAPRADFGPRADGSHAYRGSGHPGAPVDRNHGAVDRVPPPRTPESLTQRLTGYAWDAAWETVRVLPSRPVFGMAGVGAGVARRVADDAMIRRNLSRVVPAEELDDAVEGAYASYARYYAEAFRADVMDPVWLDERTTTSGFEHLDGVLDQGRGAIILLAHHGSWDVAARWAESHGYHLACVAEVLRPRRVFHKFVTMRERLGLEIVPLRRGDDLTGRLARVLEQNHLAGLLSDRDLSGKAPLVQLFGEPARIPAGPALLNRRTGAPIVPITMMHRPGTRYHLQVLPPLETEGADLREAVQVTARGIEDLIRLAPEQWHAFQPIFEADRPITARREGTS</sequence>